<reference evidence="1 2" key="1">
    <citation type="submission" date="2024-11" db="EMBL/GenBank/DDBJ databases">
        <title>Adaptive evolution of stress response genes in parasites aligns with host niche diversity.</title>
        <authorList>
            <person name="Hahn C."/>
            <person name="Resl P."/>
        </authorList>
    </citation>
    <scope>NUCLEOTIDE SEQUENCE [LARGE SCALE GENOMIC DNA]</scope>
    <source>
        <strain evidence="1">EGGRZ-B1_66</strain>
        <tissue evidence="1">Body</tissue>
    </source>
</reference>
<dbReference type="EMBL" id="JBJKFK010000162">
    <property type="protein sequence ID" value="KAL3319185.1"/>
    <property type="molecule type" value="Genomic_DNA"/>
</dbReference>
<organism evidence="1 2">
    <name type="scientific">Cichlidogyrus casuarinus</name>
    <dbReference type="NCBI Taxonomy" id="1844966"/>
    <lineage>
        <taxon>Eukaryota</taxon>
        <taxon>Metazoa</taxon>
        <taxon>Spiralia</taxon>
        <taxon>Lophotrochozoa</taxon>
        <taxon>Platyhelminthes</taxon>
        <taxon>Monogenea</taxon>
        <taxon>Monopisthocotylea</taxon>
        <taxon>Dactylogyridea</taxon>
        <taxon>Ancyrocephalidae</taxon>
        <taxon>Cichlidogyrus</taxon>
    </lineage>
</organism>
<dbReference type="Proteomes" id="UP001626550">
    <property type="component" value="Unassembled WGS sequence"/>
</dbReference>
<name>A0ABD2QI26_9PLAT</name>
<evidence type="ECO:0000313" key="2">
    <source>
        <dbReference type="Proteomes" id="UP001626550"/>
    </source>
</evidence>
<sequence>MNSDKSNRSLISTVSKKSTSNVQKKVKINPFTNKNNSKKCDALPVLLKGTYRSSAKFLDLIQKAKQLPEFPVDDLFCASETLLNRHMQVLKFRNALAKKASLRIIDFYVLISKDLHQSLKFNPLTIPEALNAVNLITNVTTRSLIKARELPSELPKIHSEFLTYLGPLAQRPCTASNYKFNEPVKLPGTLFKHYCAEKCTLLKVIDLKQKRVAIFGRFYSNTGDKVDSILLKFLKPEKSNVYRMTAHRQKGETEVICKREELRALRTKLQTALLKNLSTVSMSQFLSNLKFQLLLLETGLRNKDLKYVQASRTYLVGYLAKLANRIKNSNNNNMAGIEKVMELLNKLVKKEIFVNTRKLTSHWSGKTFWEGIVRTKKTFISADNDKTTVDSVINEVAPLMIFKDSSDNNRYGAYINSNNEKFCLIFECREDQCSCISYQYENGVCNKATRLNREECEQLVTERRKSLANRNSSNLHINEYLDECHLQLLLSFAHRSTCSVVPRLSKKSSKSEQNEFWSNELRKSSSENVFLQLRDCFRASIEAICCEPEPFSYLQVFERSISNLVPSYKLRYSSTFIQTVISEQVHVMKTEKSSKPKKISAEPCVIKDLVPKINVLAHRMKANQTRIFVKNFKMSGKVGFMVITRIFHKEKDSFSCINLDVYADSCEGRWFSGKVLTNTPSRPFTLRDCMQHLDALTKVIMVNVVHTTVVDIGHELLFALLLCYTMKVIIKEMPEELRKDFYANFLAFRQLASKSELRSKEFEKFDFIKLECAITIAFEKLFEEECVTNISESLKDLIKSMQNTLPGFSPYYKDVSVNLTQMQQEKREEKSFSDLEIEVLSLKLEQISRTKTCRVLNLILLGQNSSKRNAQILVIPEGVQVFWVTSSAEKLDKEPIIFLCTRILDCCEKIEEQFRADFIKSIACLVLALKDEVPEKIKKGFSSCLNIKVESLLFEQNEKQDFLSRVNSVFQEIENLYSTTETS</sequence>
<protein>
    <submittedName>
        <fullName evidence="1">Uncharacterized protein</fullName>
    </submittedName>
</protein>
<dbReference type="AlphaFoldDB" id="A0ABD2QI26"/>
<comment type="caution">
    <text evidence="1">The sequence shown here is derived from an EMBL/GenBank/DDBJ whole genome shotgun (WGS) entry which is preliminary data.</text>
</comment>
<proteinExistence type="predicted"/>
<evidence type="ECO:0000313" key="1">
    <source>
        <dbReference type="EMBL" id="KAL3319185.1"/>
    </source>
</evidence>
<keyword evidence="2" id="KW-1185">Reference proteome</keyword>
<gene>
    <name evidence="1" type="ORF">Ciccas_002152</name>
</gene>
<accession>A0ABD2QI26</accession>